<dbReference type="Gramene" id="rna13146">
    <property type="protein sequence ID" value="RHN65321.1"/>
    <property type="gene ID" value="gene13146"/>
</dbReference>
<dbReference type="EMBL" id="PSQE01000003">
    <property type="protein sequence ID" value="RHN65321.1"/>
    <property type="molecule type" value="Genomic_DNA"/>
</dbReference>
<dbReference type="AlphaFoldDB" id="A0A396IKG1"/>
<gene>
    <name evidence="1" type="ORF">MtrunA17_Chr3g0078621</name>
</gene>
<proteinExistence type="predicted"/>
<accession>A0A396IKG1</accession>
<organism evidence="1">
    <name type="scientific">Medicago truncatula</name>
    <name type="common">Barrel medic</name>
    <name type="synonym">Medicago tribuloides</name>
    <dbReference type="NCBI Taxonomy" id="3880"/>
    <lineage>
        <taxon>Eukaryota</taxon>
        <taxon>Viridiplantae</taxon>
        <taxon>Streptophyta</taxon>
        <taxon>Embryophyta</taxon>
        <taxon>Tracheophyta</taxon>
        <taxon>Spermatophyta</taxon>
        <taxon>Magnoliopsida</taxon>
        <taxon>eudicotyledons</taxon>
        <taxon>Gunneridae</taxon>
        <taxon>Pentapetalae</taxon>
        <taxon>rosids</taxon>
        <taxon>fabids</taxon>
        <taxon>Fabales</taxon>
        <taxon>Fabaceae</taxon>
        <taxon>Papilionoideae</taxon>
        <taxon>50 kb inversion clade</taxon>
        <taxon>NPAAA clade</taxon>
        <taxon>Hologalegina</taxon>
        <taxon>IRL clade</taxon>
        <taxon>Trifolieae</taxon>
        <taxon>Medicago</taxon>
    </lineage>
</organism>
<dbReference type="PANTHER" id="PTHR48055">
    <property type="entry name" value="LEUCINE-RICH REPEAT RECEPTOR PROTEIN KINASE EMS1"/>
    <property type="match status" value="1"/>
</dbReference>
<reference evidence="1" key="1">
    <citation type="journal article" date="2018" name="Nat. Plants">
        <title>Whole-genome landscape of Medicago truncatula symbiotic genes.</title>
        <authorList>
            <person name="Pecrix Y."/>
            <person name="Gamas P."/>
            <person name="Carrere S."/>
        </authorList>
    </citation>
    <scope>NUCLEOTIDE SEQUENCE</scope>
    <source>
        <tissue evidence="1">Leaves</tissue>
    </source>
</reference>
<protein>
    <recommendedName>
        <fullName evidence="2">Non-specific serine/threonine protein kinase</fullName>
    </recommendedName>
</protein>
<sequence>MLTGKRPTNSIFCENLSLYEFCKMKISEGILEIVDQRLLMPFVEDQTEIVENKIKKCLVMFARIGVACTEEFPAHRMLIKHVIVKLNEIKSKIPC</sequence>
<name>A0A396IKG1_MEDTR</name>
<evidence type="ECO:0000313" key="1">
    <source>
        <dbReference type="EMBL" id="RHN65321.1"/>
    </source>
</evidence>
<comment type="caution">
    <text evidence="1">The sequence shown here is derived from an EMBL/GenBank/DDBJ whole genome shotgun (WGS) entry which is preliminary data.</text>
</comment>
<evidence type="ECO:0008006" key="2">
    <source>
        <dbReference type="Google" id="ProtNLM"/>
    </source>
</evidence>
<dbReference type="Proteomes" id="UP000265566">
    <property type="component" value="Chromosome 3"/>
</dbReference>
<dbReference type="PANTHER" id="PTHR48055:SF57">
    <property type="entry name" value="PROTEIN KINASE DOMAIN-CONTAINING PROTEIN"/>
    <property type="match status" value="1"/>
</dbReference>
<dbReference type="InterPro" id="IPR051564">
    <property type="entry name" value="LRR_receptor-like_kinase"/>
</dbReference>
<dbReference type="Gene3D" id="1.10.510.10">
    <property type="entry name" value="Transferase(Phosphotransferase) domain 1"/>
    <property type="match status" value="1"/>
</dbReference>